<dbReference type="InterPro" id="IPR018152">
    <property type="entry name" value="SOD_Cu/Zn_BS"/>
</dbReference>
<evidence type="ECO:0000256" key="9">
    <source>
        <dbReference type="ARBA" id="ARBA00023008"/>
    </source>
</evidence>
<evidence type="ECO:0000256" key="2">
    <source>
        <dbReference type="ARBA" id="ARBA00001947"/>
    </source>
</evidence>
<keyword evidence="8" id="KW-0560">Oxidoreductase</keyword>
<protein>
    <recommendedName>
        <fullName evidence="4">superoxide dismutase</fullName>
        <ecNumber evidence="4">1.15.1.1</ecNumber>
    </recommendedName>
</protein>
<evidence type="ECO:0000256" key="6">
    <source>
        <dbReference type="ARBA" id="ARBA00022833"/>
    </source>
</evidence>
<comment type="catalytic activity">
    <reaction evidence="11">
        <text>2 superoxide + 2 H(+) = H2O2 + O2</text>
        <dbReference type="Rhea" id="RHEA:20696"/>
        <dbReference type="ChEBI" id="CHEBI:15378"/>
        <dbReference type="ChEBI" id="CHEBI:15379"/>
        <dbReference type="ChEBI" id="CHEBI:16240"/>
        <dbReference type="ChEBI" id="CHEBI:18421"/>
        <dbReference type="EC" id="1.15.1.1"/>
    </reaction>
</comment>
<keyword evidence="7" id="KW-0049">Antioxidant</keyword>
<evidence type="ECO:0000256" key="7">
    <source>
        <dbReference type="ARBA" id="ARBA00022862"/>
    </source>
</evidence>
<evidence type="ECO:0000256" key="5">
    <source>
        <dbReference type="ARBA" id="ARBA00022723"/>
    </source>
</evidence>
<keyword evidence="5" id="KW-0479">Metal-binding</keyword>
<organism evidence="13 14">
    <name type="scientific">Yasminevirus sp. GU-2018</name>
    <dbReference type="NCBI Taxonomy" id="2420051"/>
    <lineage>
        <taxon>Viruses</taxon>
        <taxon>Varidnaviria</taxon>
        <taxon>Bamfordvirae</taxon>
        <taxon>Nucleocytoviricota</taxon>
        <taxon>Megaviricetes</taxon>
        <taxon>Imitervirales</taxon>
        <taxon>Mimiviridae</taxon>
        <taxon>Klosneuvirinae</taxon>
        <taxon>Yasminevirus</taxon>
        <taxon>Yasminevirus saudimassiliense</taxon>
    </lineage>
</organism>
<evidence type="ECO:0000259" key="12">
    <source>
        <dbReference type="Pfam" id="PF00080"/>
    </source>
</evidence>
<dbReference type="Pfam" id="PF00080">
    <property type="entry name" value="Sod_Cu"/>
    <property type="match status" value="1"/>
</dbReference>
<evidence type="ECO:0000256" key="11">
    <source>
        <dbReference type="ARBA" id="ARBA00049204"/>
    </source>
</evidence>
<evidence type="ECO:0000313" key="14">
    <source>
        <dbReference type="Proteomes" id="UP000594342"/>
    </source>
</evidence>
<dbReference type="GO" id="GO:0005507">
    <property type="term" value="F:copper ion binding"/>
    <property type="evidence" value="ECO:0007669"/>
    <property type="project" value="InterPro"/>
</dbReference>
<dbReference type="PANTHER" id="PTHR10003">
    <property type="entry name" value="SUPEROXIDE DISMUTASE CU-ZN -RELATED"/>
    <property type="match status" value="1"/>
</dbReference>
<dbReference type="GO" id="GO:0004784">
    <property type="term" value="F:superoxide dismutase activity"/>
    <property type="evidence" value="ECO:0007669"/>
    <property type="project" value="UniProtKB-EC"/>
</dbReference>
<accession>A0A5K0UAN3</accession>
<dbReference type="InterPro" id="IPR036423">
    <property type="entry name" value="SOD-like_Cu/Zn_dom_sf"/>
</dbReference>
<keyword evidence="14" id="KW-1185">Reference proteome</keyword>
<dbReference type="Proteomes" id="UP000594342">
    <property type="component" value="Unassembled WGS sequence"/>
</dbReference>
<comment type="similarity">
    <text evidence="3">Belongs to the Cu-Zn superoxide dismutase family.</text>
</comment>
<keyword evidence="9" id="KW-0186">Copper</keyword>
<dbReference type="InterPro" id="IPR001424">
    <property type="entry name" value="SOD_Cu_Zn_dom"/>
</dbReference>
<keyword evidence="10" id="KW-1015">Disulfide bond</keyword>
<keyword evidence="6" id="KW-0862">Zinc</keyword>
<dbReference type="EC" id="1.15.1.1" evidence="4"/>
<evidence type="ECO:0000313" key="13">
    <source>
        <dbReference type="EMBL" id="VBB18156.1"/>
    </source>
</evidence>
<proteinExistence type="inferred from homology"/>
<dbReference type="CDD" id="cd00305">
    <property type="entry name" value="Cu-Zn_Superoxide_Dismutase"/>
    <property type="match status" value="1"/>
</dbReference>
<feature type="domain" description="Superoxide dismutase copper/zinc binding" evidence="12">
    <location>
        <begin position="41"/>
        <end position="177"/>
    </location>
</feature>
<dbReference type="PROSITE" id="PS00332">
    <property type="entry name" value="SOD_CU_ZN_2"/>
    <property type="match status" value="1"/>
</dbReference>
<comment type="cofactor">
    <cofactor evidence="1">
        <name>Cu cation</name>
        <dbReference type="ChEBI" id="CHEBI:23378"/>
    </cofactor>
</comment>
<dbReference type="FunFam" id="2.60.40.200:FF:000003">
    <property type="entry name" value="Superoxide dismutase [Cu-Zn], chloroplastic"/>
    <property type="match status" value="1"/>
</dbReference>
<evidence type="ECO:0000256" key="8">
    <source>
        <dbReference type="ARBA" id="ARBA00023002"/>
    </source>
</evidence>
<dbReference type="EMBL" id="UPSH01000001">
    <property type="protein sequence ID" value="VBB18156.1"/>
    <property type="molecule type" value="Genomic_DNA"/>
</dbReference>
<name>A0A5K0UAN3_9VIRU</name>
<dbReference type="PROSITE" id="PS00087">
    <property type="entry name" value="SOD_CU_ZN_1"/>
    <property type="match status" value="1"/>
</dbReference>
<comment type="caution">
    <text evidence="13">The sequence shown here is derived from an EMBL/GenBank/DDBJ whole genome shotgun (WGS) entry which is preliminary data.</text>
</comment>
<comment type="cofactor">
    <cofactor evidence="2">
        <name>Zn(2+)</name>
        <dbReference type="ChEBI" id="CHEBI:29105"/>
    </cofactor>
</comment>
<evidence type="ECO:0000256" key="1">
    <source>
        <dbReference type="ARBA" id="ARBA00001935"/>
    </source>
</evidence>
<reference evidence="13 14" key="1">
    <citation type="submission" date="2018-10" db="EMBL/GenBank/DDBJ databases">
        <authorList>
            <consortium name="IHU Genomes"/>
        </authorList>
    </citation>
    <scope>NUCLEOTIDE SEQUENCE [LARGE SCALE GENOMIC DNA]</scope>
    <source>
        <strain evidence="13 14">A1</strain>
    </source>
</reference>
<dbReference type="Gene3D" id="2.60.40.200">
    <property type="entry name" value="Superoxide dismutase, copper/zinc binding domain"/>
    <property type="match status" value="1"/>
</dbReference>
<dbReference type="SUPFAM" id="SSF49329">
    <property type="entry name" value="Cu,Zn superoxide dismutase-like"/>
    <property type="match status" value="1"/>
</dbReference>
<gene>
    <name evidence="13" type="ORF">YASMINEVIRUS_619</name>
</gene>
<dbReference type="InterPro" id="IPR024134">
    <property type="entry name" value="SOD_Cu/Zn_/chaperone"/>
</dbReference>
<evidence type="ECO:0000256" key="4">
    <source>
        <dbReference type="ARBA" id="ARBA00012682"/>
    </source>
</evidence>
<dbReference type="PRINTS" id="PR00068">
    <property type="entry name" value="CUZNDISMTASE"/>
</dbReference>
<evidence type="ECO:0000256" key="10">
    <source>
        <dbReference type="ARBA" id="ARBA00023157"/>
    </source>
</evidence>
<sequence>MHRCNNKTCSIVQDSTNSMKGGAPVSDTVRAIAVLSGSAGVSGVIRFSQSLNGGPTTITGTIKGLQRGHHGFHIHEFGDLSDGCTSAGAHYNPTGKRHGDINEPDSHIGDLGNVSTHSSSTDTEVNIVADKVSLLGPFSVVGRSLVLHQDFDDLGRGQHEDSLTTGHSGSRVACGVIGIAKAY</sequence>
<evidence type="ECO:0000256" key="3">
    <source>
        <dbReference type="ARBA" id="ARBA00010457"/>
    </source>
</evidence>